<dbReference type="Proteomes" id="UP000799764">
    <property type="component" value="Unassembled WGS sequence"/>
</dbReference>
<dbReference type="InterPro" id="IPR036317">
    <property type="entry name" value="Cullin_homology_sf"/>
</dbReference>
<dbReference type="Gene3D" id="1.20.1310.10">
    <property type="entry name" value="Cullin Repeats"/>
    <property type="match status" value="1"/>
</dbReference>
<sequence>MDHATLVFASVFPVPSLSHTTPTPIATPNLGYTEPGASFGSPYAADAGGTQRRTVLRNLAWSTATRFLSLPKDLDKAPRRIKRPPDVEEALDYLLVGEGTGREHEEGIADWYANEVRLHFANHVRQGLAEAWDKDIELSNAWHVLEDTQRVLDQMQNLYRQPFYAHILPFVEQAAANITIRAGRSTDNLEAETVGAAKRKFEREIHAVFAHSLPVERFSKTLSYVLYDAACKLFRLQVRLDDVAHAVPEHIDTKKVRRRMMVLLVGLNRVGLGQDEAQRALANAMDKLLDAYIASHYLKVDWYSKQSVTAQLRVWIENGFVPLAELVLECLKCDPASIPTLQRKQWQEMALTRLGRARVENLFDFVTNWDQSLGAILDLKEYLRLDGGKEHLKGSFSRQVSRRLLHPGATTTYILNVYIYIIRAFNKLEPKGVILQSVARPIRRYLKEREDTARTIISSLLIDLNDEASVKAASTGELSFEIASEMAKPFTHAEDADDEASWNDLSWQPPPYDASPEYKKSKVEDVIFFLLTLWDRDDFINELKNILGDHLLKCQDPEFQKEIRLLELIKIRLGEDNLQACEVMLRDVLESRRINETIRQAGDRPQNQPPQTPETLGPRTPRPRRAAPSTPPAKPLPGPALNAQILSSFFWPILRDETFRVPAEIESLQQDYESRFERIKGMRKLRWMNALGDSRITLEFDDRTEEFDHLTPWQVSVVYAFQPQPGEEKTGKGKGKAKSEGITRNAEQLEEILEMDETLLHQALAFWVGKSVLREVSPHTYAVIERLDSSTKDSDAAAAAQEIAEVQAAQSTTVKSQADLLNERKDVYMSFITGMLTNQGNMPVVRVLMMMRMMVQGGFPFGAEEVRALLGEMEAAGKVVRLGGDVWGIGK</sequence>
<dbReference type="GO" id="GO:0007091">
    <property type="term" value="P:metaphase/anaphase transition of mitotic cell cycle"/>
    <property type="evidence" value="ECO:0007669"/>
    <property type="project" value="TreeGrafter"/>
</dbReference>
<dbReference type="GO" id="GO:0031625">
    <property type="term" value="F:ubiquitin protein ligase binding"/>
    <property type="evidence" value="ECO:0007669"/>
    <property type="project" value="InterPro"/>
</dbReference>
<dbReference type="InterPro" id="IPR036388">
    <property type="entry name" value="WH-like_DNA-bd_sf"/>
</dbReference>
<gene>
    <name evidence="9" type="ORF">P171DRAFT_414274</name>
</gene>
<dbReference type="AlphaFoldDB" id="A0A9P4PFX0"/>
<dbReference type="InterPro" id="IPR014786">
    <property type="entry name" value="ANAPC2_C"/>
</dbReference>
<dbReference type="InterPro" id="IPR016158">
    <property type="entry name" value="Cullin_homology"/>
</dbReference>
<dbReference type="GO" id="GO:0051301">
    <property type="term" value="P:cell division"/>
    <property type="evidence" value="ECO:0007669"/>
    <property type="project" value="UniProtKB-KW"/>
</dbReference>
<dbReference type="Pfam" id="PF26557">
    <property type="entry name" value="Cullin_AB"/>
    <property type="match status" value="1"/>
</dbReference>
<evidence type="ECO:0000256" key="6">
    <source>
        <dbReference type="PROSITE-ProRule" id="PRU00330"/>
    </source>
</evidence>
<comment type="similarity">
    <text evidence="6">Belongs to the cullin family.</text>
</comment>
<dbReference type="InterPro" id="IPR044554">
    <property type="entry name" value="ANAPC2"/>
</dbReference>
<proteinExistence type="inferred from homology"/>
<feature type="domain" description="Cullin family profile" evidence="8">
    <location>
        <begin position="520"/>
        <end position="768"/>
    </location>
</feature>
<dbReference type="SMART" id="SM01013">
    <property type="entry name" value="APC2"/>
    <property type="match status" value="1"/>
</dbReference>
<name>A0A9P4PFX0_9PLEO</name>
<dbReference type="Gene3D" id="1.10.10.10">
    <property type="entry name" value="Winged helix-like DNA-binding domain superfamily/Winged helix DNA-binding domain"/>
    <property type="match status" value="1"/>
</dbReference>
<protein>
    <recommendedName>
        <fullName evidence="1">Anaphase-promoting complex subunit 2</fullName>
    </recommendedName>
</protein>
<dbReference type="Pfam" id="PF25773">
    <property type="entry name" value="TPR_ANAPC2"/>
    <property type="match status" value="1"/>
</dbReference>
<dbReference type="GO" id="GO:0005680">
    <property type="term" value="C:anaphase-promoting complex"/>
    <property type="evidence" value="ECO:0007669"/>
    <property type="project" value="TreeGrafter"/>
</dbReference>
<accession>A0A9P4PFX0</accession>
<dbReference type="Gene3D" id="3.30.230.130">
    <property type="entry name" value="Cullin, Chain C, Domain 2"/>
    <property type="match status" value="1"/>
</dbReference>
<evidence type="ECO:0000259" key="8">
    <source>
        <dbReference type="PROSITE" id="PS50069"/>
    </source>
</evidence>
<feature type="region of interest" description="Disordered" evidence="7">
    <location>
        <begin position="598"/>
        <end position="639"/>
    </location>
</feature>
<reference evidence="9" key="1">
    <citation type="journal article" date="2020" name="Stud. Mycol.">
        <title>101 Dothideomycetes genomes: a test case for predicting lifestyles and emergence of pathogens.</title>
        <authorList>
            <person name="Haridas S."/>
            <person name="Albert R."/>
            <person name="Binder M."/>
            <person name="Bloem J."/>
            <person name="Labutti K."/>
            <person name="Salamov A."/>
            <person name="Andreopoulos B."/>
            <person name="Baker S."/>
            <person name="Barry K."/>
            <person name="Bills G."/>
            <person name="Bluhm B."/>
            <person name="Cannon C."/>
            <person name="Castanera R."/>
            <person name="Culley D."/>
            <person name="Daum C."/>
            <person name="Ezra D."/>
            <person name="Gonzalez J."/>
            <person name="Henrissat B."/>
            <person name="Kuo A."/>
            <person name="Liang C."/>
            <person name="Lipzen A."/>
            <person name="Lutzoni F."/>
            <person name="Magnuson J."/>
            <person name="Mondo S."/>
            <person name="Nolan M."/>
            <person name="Ohm R."/>
            <person name="Pangilinan J."/>
            <person name="Park H.-J."/>
            <person name="Ramirez L."/>
            <person name="Alfaro M."/>
            <person name="Sun H."/>
            <person name="Tritt A."/>
            <person name="Yoshinaga Y."/>
            <person name="Zwiers L.-H."/>
            <person name="Turgeon B."/>
            <person name="Goodwin S."/>
            <person name="Spatafora J."/>
            <person name="Crous P."/>
            <person name="Grigoriev I."/>
        </authorList>
    </citation>
    <scope>NUCLEOTIDE SEQUENCE</scope>
    <source>
        <strain evidence="9">CBS 690.94</strain>
    </source>
</reference>
<dbReference type="SUPFAM" id="SSF46785">
    <property type="entry name" value="Winged helix' DNA-binding domain"/>
    <property type="match status" value="1"/>
</dbReference>
<evidence type="ECO:0000313" key="9">
    <source>
        <dbReference type="EMBL" id="KAF2444325.1"/>
    </source>
</evidence>
<dbReference type="InterPro" id="IPR059120">
    <property type="entry name" value="Cullin-like_AB"/>
</dbReference>
<dbReference type="GO" id="GO:0006511">
    <property type="term" value="P:ubiquitin-dependent protein catabolic process"/>
    <property type="evidence" value="ECO:0007669"/>
    <property type="project" value="InterPro"/>
</dbReference>
<dbReference type="EMBL" id="MU001501">
    <property type="protein sequence ID" value="KAF2444325.1"/>
    <property type="molecule type" value="Genomic_DNA"/>
</dbReference>
<evidence type="ECO:0000256" key="7">
    <source>
        <dbReference type="SAM" id="MobiDB-lite"/>
    </source>
</evidence>
<organism evidence="9 10">
    <name type="scientific">Karstenula rhodostoma CBS 690.94</name>
    <dbReference type="NCBI Taxonomy" id="1392251"/>
    <lineage>
        <taxon>Eukaryota</taxon>
        <taxon>Fungi</taxon>
        <taxon>Dikarya</taxon>
        <taxon>Ascomycota</taxon>
        <taxon>Pezizomycotina</taxon>
        <taxon>Dothideomycetes</taxon>
        <taxon>Pleosporomycetidae</taxon>
        <taxon>Pleosporales</taxon>
        <taxon>Massarineae</taxon>
        <taxon>Didymosphaeriaceae</taxon>
        <taxon>Karstenula</taxon>
    </lineage>
</organism>
<dbReference type="InterPro" id="IPR036390">
    <property type="entry name" value="WH_DNA-bd_sf"/>
</dbReference>
<dbReference type="PANTHER" id="PTHR45957:SF1">
    <property type="entry name" value="ANAPHASE-PROMOTING COMPLEX SUBUNIT 2"/>
    <property type="match status" value="1"/>
</dbReference>
<keyword evidence="4" id="KW-0833">Ubl conjugation pathway</keyword>
<keyword evidence="3" id="KW-0498">Mitosis</keyword>
<dbReference type="Pfam" id="PF08672">
    <property type="entry name" value="ANAPC2"/>
    <property type="match status" value="1"/>
</dbReference>
<dbReference type="PROSITE" id="PS50069">
    <property type="entry name" value="CULLIN_2"/>
    <property type="match status" value="1"/>
</dbReference>
<dbReference type="PANTHER" id="PTHR45957">
    <property type="entry name" value="ANAPHASE-PROMOTING COMPLEX SUBUNIT 2"/>
    <property type="match status" value="1"/>
</dbReference>
<evidence type="ECO:0000256" key="1">
    <source>
        <dbReference type="ARBA" id="ARBA00016068"/>
    </source>
</evidence>
<evidence type="ECO:0000256" key="3">
    <source>
        <dbReference type="ARBA" id="ARBA00022776"/>
    </source>
</evidence>
<keyword evidence="10" id="KW-1185">Reference proteome</keyword>
<dbReference type="InterPro" id="IPR057975">
    <property type="entry name" value="TPR_ANAPC2"/>
</dbReference>
<evidence type="ECO:0000256" key="4">
    <source>
        <dbReference type="ARBA" id="ARBA00022786"/>
    </source>
</evidence>
<comment type="caution">
    <text evidence="9">The sequence shown here is derived from an EMBL/GenBank/DDBJ whole genome shotgun (WGS) entry which is preliminary data.</text>
</comment>
<keyword evidence="2" id="KW-0132">Cell division</keyword>
<feature type="compositionally biased region" description="Pro residues" evidence="7">
    <location>
        <begin position="629"/>
        <end position="638"/>
    </location>
</feature>
<evidence type="ECO:0000256" key="2">
    <source>
        <dbReference type="ARBA" id="ARBA00022618"/>
    </source>
</evidence>
<dbReference type="OrthoDB" id="5581181at2759"/>
<dbReference type="SUPFAM" id="SSF75632">
    <property type="entry name" value="Cullin homology domain"/>
    <property type="match status" value="1"/>
</dbReference>
<evidence type="ECO:0000313" key="10">
    <source>
        <dbReference type="Proteomes" id="UP000799764"/>
    </source>
</evidence>
<keyword evidence="5" id="KW-0131">Cell cycle</keyword>
<evidence type="ECO:0000256" key="5">
    <source>
        <dbReference type="ARBA" id="ARBA00023306"/>
    </source>
</evidence>
<dbReference type="GO" id="GO:0070979">
    <property type="term" value="P:protein K11-linked ubiquitination"/>
    <property type="evidence" value="ECO:0007669"/>
    <property type="project" value="TreeGrafter"/>
</dbReference>